<dbReference type="Pfam" id="PF01147">
    <property type="entry name" value="Crust_neurohorm"/>
    <property type="match status" value="1"/>
</dbReference>
<evidence type="ECO:0000256" key="3">
    <source>
        <dbReference type="ARBA" id="ARBA00022525"/>
    </source>
</evidence>
<dbReference type="Proteomes" id="UP000829291">
    <property type="component" value="Chromosome 1"/>
</dbReference>
<evidence type="ECO:0000313" key="6">
    <source>
        <dbReference type="Proteomes" id="UP000829291"/>
    </source>
</evidence>
<evidence type="ECO:0000256" key="4">
    <source>
        <dbReference type="ARBA" id="ARBA00022702"/>
    </source>
</evidence>
<keyword evidence="6" id="KW-1185">Reference proteome</keyword>
<dbReference type="PRINTS" id="PR00548">
    <property type="entry name" value="HYPRGLYCEMC1"/>
</dbReference>
<dbReference type="SUPFAM" id="SSF81778">
    <property type="entry name" value="Crustacean CHH/MIH/GIH neurohormone"/>
    <property type="match status" value="1"/>
</dbReference>
<dbReference type="PROSITE" id="PS01250">
    <property type="entry name" value="CHH_MIH_GIH"/>
    <property type="match status" value="1"/>
</dbReference>
<comment type="subcellular location">
    <subcellularLocation>
        <location evidence="1">Secreted</location>
    </subcellularLocation>
</comment>
<proteinExistence type="inferred from homology"/>
<dbReference type="InterPro" id="IPR035957">
    <property type="entry name" value="Crust_neurohorm_sf"/>
</dbReference>
<dbReference type="InterPro" id="IPR000346">
    <property type="entry name" value="Hyperglycemic1"/>
</dbReference>
<sequence>MHHQQRRSSSSCSAQGSSFTRSLPGRTLAIAAAVFLLSSSLGLADAGVLMGHPLGKRSFLDIHCKGVYDRSLFARLDRICEDCYNLFREPQLHSLCRQDCFSTQYFTSCIQVLLLEDEKDKFQEMVEYLGRKK</sequence>
<keyword evidence="5" id="KW-1015">Disulfide bond</keyword>
<comment type="similarity">
    <text evidence="2">Belongs to the arthropod CHH/MIH/GIH/VIH hormone family.</text>
</comment>
<evidence type="ECO:0000313" key="7">
    <source>
        <dbReference type="RefSeq" id="XP_046602725.1"/>
    </source>
</evidence>
<accession>A0ABM3GR27</accession>
<dbReference type="RefSeq" id="XP_046602725.1">
    <property type="nucleotide sequence ID" value="XM_046746769.1"/>
</dbReference>
<protein>
    <submittedName>
        <fullName evidence="7">Ion transport peptide isoform X2</fullName>
    </submittedName>
</protein>
<gene>
    <name evidence="7" type="primary">LOC107219726</name>
</gene>
<evidence type="ECO:0000256" key="5">
    <source>
        <dbReference type="ARBA" id="ARBA00023157"/>
    </source>
</evidence>
<evidence type="ECO:0000256" key="2">
    <source>
        <dbReference type="ARBA" id="ARBA00005447"/>
    </source>
</evidence>
<dbReference type="InterPro" id="IPR031098">
    <property type="entry name" value="Crust_neurohorm"/>
</dbReference>
<dbReference type="PANTHER" id="PTHR35981">
    <property type="entry name" value="ION TRANSPORT PEPTIDE, ISOFORM C"/>
    <property type="match status" value="1"/>
</dbReference>
<name>A0ABM3GR27_NEOLC</name>
<dbReference type="InterPro" id="IPR018251">
    <property type="entry name" value="Crust_neurhormone_CS"/>
</dbReference>
<keyword evidence="4" id="KW-0372">Hormone</keyword>
<reference evidence="7" key="1">
    <citation type="submission" date="2025-08" db="UniProtKB">
        <authorList>
            <consortium name="RefSeq"/>
        </authorList>
    </citation>
    <scope>IDENTIFICATION</scope>
    <source>
        <tissue evidence="7">Thorax and Abdomen</tissue>
    </source>
</reference>
<dbReference type="PANTHER" id="PTHR35981:SF2">
    <property type="entry name" value="ION TRANSPORT PEPTIDE, ISOFORM C"/>
    <property type="match status" value="1"/>
</dbReference>
<evidence type="ECO:0000256" key="1">
    <source>
        <dbReference type="ARBA" id="ARBA00004613"/>
    </source>
</evidence>
<organism evidence="6 7">
    <name type="scientific">Neodiprion lecontei</name>
    <name type="common">Redheaded pine sawfly</name>
    <dbReference type="NCBI Taxonomy" id="441921"/>
    <lineage>
        <taxon>Eukaryota</taxon>
        <taxon>Metazoa</taxon>
        <taxon>Ecdysozoa</taxon>
        <taxon>Arthropoda</taxon>
        <taxon>Hexapoda</taxon>
        <taxon>Insecta</taxon>
        <taxon>Pterygota</taxon>
        <taxon>Neoptera</taxon>
        <taxon>Endopterygota</taxon>
        <taxon>Hymenoptera</taxon>
        <taxon>Tenthredinoidea</taxon>
        <taxon>Diprionidae</taxon>
        <taxon>Diprioninae</taxon>
        <taxon>Neodiprion</taxon>
    </lineage>
</organism>
<keyword evidence="3" id="KW-0964">Secreted</keyword>
<dbReference type="InterPro" id="IPR001166">
    <property type="entry name" value="Hyperglycemic"/>
</dbReference>
<dbReference type="GeneID" id="107219726"/>
<dbReference type="PRINTS" id="PR00550">
    <property type="entry name" value="HYPRGLYCEMIC"/>
</dbReference>
<dbReference type="Gene3D" id="1.10.2010.10">
    <property type="entry name" value="Crustacean CHH/MIH/GIH neurohormone"/>
    <property type="match status" value="1"/>
</dbReference>